<keyword evidence="1" id="KW-0812">Transmembrane</keyword>
<proteinExistence type="predicted"/>
<dbReference type="AlphaFoldDB" id="A0A0T5NW40"/>
<keyword evidence="1" id="KW-0472">Membrane</keyword>
<keyword evidence="1" id="KW-1133">Transmembrane helix</keyword>
<evidence type="ECO:0000313" key="2">
    <source>
        <dbReference type="EMBL" id="KRS13154.1"/>
    </source>
</evidence>
<dbReference type="RefSeq" id="WP_057792218.1">
    <property type="nucleotide sequence ID" value="NZ_LAXJ01000007.1"/>
</dbReference>
<dbReference type="STRING" id="1641875.XM53_08385"/>
<name>A0A0T5NW40_9RHOB</name>
<feature type="transmembrane region" description="Helical" evidence="1">
    <location>
        <begin position="33"/>
        <end position="54"/>
    </location>
</feature>
<gene>
    <name evidence="2" type="ORF">XM53_08385</name>
</gene>
<dbReference type="OrthoDB" id="9948264at2"/>
<dbReference type="EMBL" id="LAXJ01000007">
    <property type="protein sequence ID" value="KRS13154.1"/>
    <property type="molecule type" value="Genomic_DNA"/>
</dbReference>
<organism evidence="2 3">
    <name type="scientific">Roseovarius atlanticus</name>
    <dbReference type="NCBI Taxonomy" id="1641875"/>
    <lineage>
        <taxon>Bacteria</taxon>
        <taxon>Pseudomonadati</taxon>
        <taxon>Pseudomonadota</taxon>
        <taxon>Alphaproteobacteria</taxon>
        <taxon>Rhodobacterales</taxon>
        <taxon>Roseobacteraceae</taxon>
        <taxon>Roseovarius</taxon>
    </lineage>
</organism>
<accession>A0A0T5NW40</accession>
<dbReference type="Proteomes" id="UP000051295">
    <property type="component" value="Unassembled WGS sequence"/>
</dbReference>
<comment type="caution">
    <text evidence="2">The sequence shown here is derived from an EMBL/GenBank/DDBJ whole genome shotgun (WGS) entry which is preliminary data.</text>
</comment>
<reference evidence="2 3" key="1">
    <citation type="submission" date="2015-04" db="EMBL/GenBank/DDBJ databases">
        <title>The draft genome sequence of Roseovarius sp.R12b.</title>
        <authorList>
            <person name="Li G."/>
            <person name="Lai Q."/>
            <person name="Shao Z."/>
            <person name="Yan P."/>
        </authorList>
    </citation>
    <scope>NUCLEOTIDE SEQUENCE [LARGE SCALE GENOMIC DNA]</scope>
    <source>
        <strain evidence="2 3">R12B</strain>
    </source>
</reference>
<evidence type="ECO:0000256" key="1">
    <source>
        <dbReference type="SAM" id="Phobius"/>
    </source>
</evidence>
<evidence type="ECO:0000313" key="3">
    <source>
        <dbReference type="Proteomes" id="UP000051295"/>
    </source>
</evidence>
<keyword evidence="3" id="KW-1185">Reference proteome</keyword>
<sequence length="156" mass="16314">MSFFPSALGLLVGACFILVSVIPDALEISPVPVPLRVFIFAIGTALLVFAAGALRHAIRAREVLATDTPQRVVASVTVDSGCDTTTYTVHTTIDGEAWAVPAYYGKGVARLEDGSAGEVLAWCDPVSGAPVAFSVDGHMVRTYPRPLKRLSGAAQG</sequence>
<protein>
    <submittedName>
        <fullName evidence="2">Uncharacterized protein</fullName>
    </submittedName>
</protein>
<dbReference type="PATRIC" id="fig|1641875.4.peg.4077"/>